<accession>A7F5R5</accession>
<dbReference type="EMBL" id="CH476642">
    <property type="protein sequence ID" value="EDN98086.1"/>
    <property type="molecule type" value="Genomic_DNA"/>
</dbReference>
<protein>
    <submittedName>
        <fullName evidence="1">Uncharacterized protein</fullName>
    </submittedName>
</protein>
<sequence length="61" mass="7080">MLLIIRIGDLHDLYGTRFRDDTWGTKLKRTRNIVSNVEILLPNPICLTQLRLFPSSLIAEE</sequence>
<dbReference type="KEGG" id="ssl:SS1G_12943"/>
<dbReference type="RefSeq" id="XP_001586365.1">
    <property type="nucleotide sequence ID" value="XM_001586315.1"/>
</dbReference>
<reference evidence="2" key="1">
    <citation type="journal article" date="2011" name="PLoS Genet.">
        <title>Genomic analysis of the necrotrophic fungal pathogens Sclerotinia sclerotiorum and Botrytis cinerea.</title>
        <authorList>
            <person name="Amselem J."/>
            <person name="Cuomo C.A."/>
            <person name="van Kan J.A."/>
            <person name="Viaud M."/>
            <person name="Benito E.P."/>
            <person name="Couloux A."/>
            <person name="Coutinho P.M."/>
            <person name="de Vries R.P."/>
            <person name="Dyer P.S."/>
            <person name="Fillinger S."/>
            <person name="Fournier E."/>
            <person name="Gout L."/>
            <person name="Hahn M."/>
            <person name="Kohn L."/>
            <person name="Lapalu N."/>
            <person name="Plummer K.M."/>
            <person name="Pradier J.M."/>
            <person name="Quevillon E."/>
            <person name="Sharon A."/>
            <person name="Simon A."/>
            <person name="ten Have A."/>
            <person name="Tudzynski B."/>
            <person name="Tudzynski P."/>
            <person name="Wincker P."/>
            <person name="Andrew M."/>
            <person name="Anthouard V."/>
            <person name="Beever R.E."/>
            <person name="Beffa R."/>
            <person name="Benoit I."/>
            <person name="Bouzid O."/>
            <person name="Brault B."/>
            <person name="Chen Z."/>
            <person name="Choquer M."/>
            <person name="Collemare J."/>
            <person name="Cotton P."/>
            <person name="Danchin E.G."/>
            <person name="Da Silva C."/>
            <person name="Gautier A."/>
            <person name="Giraud C."/>
            <person name="Giraud T."/>
            <person name="Gonzalez C."/>
            <person name="Grossetete S."/>
            <person name="Guldener U."/>
            <person name="Henrissat B."/>
            <person name="Howlett B.J."/>
            <person name="Kodira C."/>
            <person name="Kretschmer M."/>
            <person name="Lappartient A."/>
            <person name="Leroch M."/>
            <person name="Levis C."/>
            <person name="Mauceli E."/>
            <person name="Neuveglise C."/>
            <person name="Oeser B."/>
            <person name="Pearson M."/>
            <person name="Poulain J."/>
            <person name="Poussereau N."/>
            <person name="Quesneville H."/>
            <person name="Rascle C."/>
            <person name="Schumacher J."/>
            <person name="Segurens B."/>
            <person name="Sexton A."/>
            <person name="Silva E."/>
            <person name="Sirven C."/>
            <person name="Soanes D.M."/>
            <person name="Talbot N.J."/>
            <person name="Templeton M."/>
            <person name="Yandava C."/>
            <person name="Yarden O."/>
            <person name="Zeng Q."/>
            <person name="Rollins J.A."/>
            <person name="Lebrun M.H."/>
            <person name="Dickman M."/>
        </authorList>
    </citation>
    <scope>NUCLEOTIDE SEQUENCE [LARGE SCALE GENOMIC DNA]</scope>
    <source>
        <strain evidence="2">ATCC 18683 / 1980 / Ss-1</strain>
    </source>
</reference>
<dbReference type="InParanoid" id="A7F5R5"/>
<keyword evidence="2" id="KW-1185">Reference proteome</keyword>
<evidence type="ECO:0000313" key="1">
    <source>
        <dbReference type="EMBL" id="EDN98086.1"/>
    </source>
</evidence>
<dbReference type="AlphaFoldDB" id="A7F5R5"/>
<organism evidence="1 2">
    <name type="scientific">Sclerotinia sclerotiorum (strain ATCC 18683 / 1980 / Ss-1)</name>
    <name type="common">White mold</name>
    <name type="synonym">Whetzelinia sclerotiorum</name>
    <dbReference type="NCBI Taxonomy" id="665079"/>
    <lineage>
        <taxon>Eukaryota</taxon>
        <taxon>Fungi</taxon>
        <taxon>Dikarya</taxon>
        <taxon>Ascomycota</taxon>
        <taxon>Pezizomycotina</taxon>
        <taxon>Leotiomycetes</taxon>
        <taxon>Helotiales</taxon>
        <taxon>Sclerotiniaceae</taxon>
        <taxon>Sclerotinia</taxon>
    </lineage>
</organism>
<gene>
    <name evidence="1" type="ORF">SS1G_12943</name>
</gene>
<dbReference type="GeneID" id="5482335"/>
<evidence type="ECO:0000313" key="2">
    <source>
        <dbReference type="Proteomes" id="UP000001312"/>
    </source>
</evidence>
<dbReference type="Proteomes" id="UP000001312">
    <property type="component" value="Unassembled WGS sequence"/>
</dbReference>
<name>A7F5R5_SCLS1</name>
<proteinExistence type="predicted"/>